<name>A0A1F6C2Y9_HANXR</name>
<reference evidence="2 3" key="1">
    <citation type="journal article" date="2016" name="Nat. Commun.">
        <title>Thousands of microbial genomes shed light on interconnected biogeochemical processes in an aquifer system.</title>
        <authorList>
            <person name="Anantharaman K."/>
            <person name="Brown C.T."/>
            <person name="Hug L.A."/>
            <person name="Sharon I."/>
            <person name="Castelle C.J."/>
            <person name="Probst A.J."/>
            <person name="Thomas B.C."/>
            <person name="Singh A."/>
            <person name="Wilkins M.J."/>
            <person name="Karaoz U."/>
            <person name="Brodie E.L."/>
            <person name="Williams K.H."/>
            <person name="Hubbard S.S."/>
            <person name="Banfield J.F."/>
        </authorList>
    </citation>
    <scope>NUCLEOTIDE SEQUENCE [LARGE SCALE GENOMIC DNA]</scope>
    <source>
        <strain evidence="3">RIFCSPLOWO2_12_FULL_64_10</strain>
    </source>
</reference>
<evidence type="ECO:0000313" key="2">
    <source>
        <dbReference type="EMBL" id="OGG43554.1"/>
    </source>
</evidence>
<proteinExistence type="predicted"/>
<evidence type="ECO:0000313" key="3">
    <source>
        <dbReference type="Proteomes" id="UP000178606"/>
    </source>
</evidence>
<accession>A0A1F6C2Y9</accession>
<dbReference type="PROSITE" id="PS51184">
    <property type="entry name" value="JMJC"/>
    <property type="match status" value="1"/>
</dbReference>
<dbReference type="Gene3D" id="2.60.120.650">
    <property type="entry name" value="Cupin"/>
    <property type="match status" value="1"/>
</dbReference>
<dbReference type="Proteomes" id="UP000178606">
    <property type="component" value="Unassembled WGS sequence"/>
</dbReference>
<protein>
    <recommendedName>
        <fullName evidence="1">JmjC domain-containing protein</fullName>
    </recommendedName>
</protein>
<feature type="domain" description="JmjC" evidence="1">
    <location>
        <begin position="79"/>
        <end position="247"/>
    </location>
</feature>
<dbReference type="AlphaFoldDB" id="A0A1F6C2Y9"/>
<dbReference type="InterPro" id="IPR003347">
    <property type="entry name" value="JmjC_dom"/>
</dbReference>
<dbReference type="SUPFAM" id="SSF51197">
    <property type="entry name" value="Clavaminate synthase-like"/>
    <property type="match status" value="1"/>
</dbReference>
<gene>
    <name evidence="2" type="ORF">A3F84_20505</name>
</gene>
<organism evidence="2 3">
    <name type="scientific">Handelsmanbacteria sp. (strain RIFCSPLOWO2_12_FULL_64_10)</name>
    <dbReference type="NCBI Taxonomy" id="1817868"/>
    <lineage>
        <taxon>Bacteria</taxon>
        <taxon>Candidatus Handelsmaniibacteriota</taxon>
    </lineage>
</organism>
<comment type="caution">
    <text evidence="2">The sequence shown here is derived from an EMBL/GenBank/DDBJ whole genome shotgun (WGS) entry which is preliminary data.</text>
</comment>
<evidence type="ECO:0000259" key="1">
    <source>
        <dbReference type="PROSITE" id="PS51184"/>
    </source>
</evidence>
<sequence length="252" mass="28980">MHRIVTTWAEIRQVWDGVLNFLMAGECVPFAFEMPAVEQVIDEVRRDPDARIWRGEKGEGLDMTDISEAFRRMPIEQAVESPFQMSHFKLPNFYAPGRLFHGFEGRVMGPWRRALAGAGFTWTRCYPIIFISGPGCATNYHMDRSHVIAWQRHGVKRFCGLRDPGRWAPPEERMKPGSTLRRPPGITEEDALVYEMGPGDVLWNTLLTPHWVEATDRVAYSLNLSHGGLRLNGRLCRHEQELEDWRQAHPEG</sequence>
<dbReference type="EMBL" id="MFKF01000432">
    <property type="protein sequence ID" value="OGG43554.1"/>
    <property type="molecule type" value="Genomic_DNA"/>
</dbReference>